<name>A0ACA9R6X0_9GLOM</name>
<sequence length="45" mass="4971">HLSNNATDTITQANHYLLKAATLAEIKITPVTQEEFTLSQLNTTN</sequence>
<feature type="non-terminal residue" evidence="1">
    <location>
        <position position="1"/>
    </location>
</feature>
<dbReference type="Proteomes" id="UP000789366">
    <property type="component" value="Unassembled WGS sequence"/>
</dbReference>
<organism evidence="1 2">
    <name type="scientific">Cetraspora pellucida</name>
    <dbReference type="NCBI Taxonomy" id="1433469"/>
    <lineage>
        <taxon>Eukaryota</taxon>
        <taxon>Fungi</taxon>
        <taxon>Fungi incertae sedis</taxon>
        <taxon>Mucoromycota</taxon>
        <taxon>Glomeromycotina</taxon>
        <taxon>Glomeromycetes</taxon>
        <taxon>Diversisporales</taxon>
        <taxon>Gigasporaceae</taxon>
        <taxon>Cetraspora</taxon>
    </lineage>
</organism>
<evidence type="ECO:0000313" key="2">
    <source>
        <dbReference type="Proteomes" id="UP000789366"/>
    </source>
</evidence>
<evidence type="ECO:0000313" key="1">
    <source>
        <dbReference type="EMBL" id="CAG8779437.1"/>
    </source>
</evidence>
<reference evidence="1" key="1">
    <citation type="submission" date="2021-06" db="EMBL/GenBank/DDBJ databases">
        <authorList>
            <person name="Kallberg Y."/>
            <person name="Tangrot J."/>
            <person name="Rosling A."/>
        </authorList>
    </citation>
    <scope>NUCLEOTIDE SEQUENCE</scope>
    <source>
        <strain evidence="1">28 12/20/2015</strain>
    </source>
</reference>
<dbReference type="EMBL" id="CAJVPW010059372">
    <property type="protein sequence ID" value="CAG8779437.1"/>
    <property type="molecule type" value="Genomic_DNA"/>
</dbReference>
<proteinExistence type="predicted"/>
<keyword evidence="2" id="KW-1185">Reference proteome</keyword>
<gene>
    <name evidence="1" type="ORF">SPELUC_LOCUS16301</name>
</gene>
<accession>A0ACA9R6X0</accession>
<comment type="caution">
    <text evidence="1">The sequence shown here is derived from an EMBL/GenBank/DDBJ whole genome shotgun (WGS) entry which is preliminary data.</text>
</comment>
<protein>
    <submittedName>
        <fullName evidence="1">13675_t:CDS:1</fullName>
    </submittedName>
</protein>
<feature type="non-terminal residue" evidence="1">
    <location>
        <position position="45"/>
    </location>
</feature>